<dbReference type="Pfam" id="PF01738">
    <property type="entry name" value="DLH"/>
    <property type="match status" value="1"/>
</dbReference>
<comment type="similarity">
    <text evidence="2">Belongs to the PTPS family.</text>
</comment>
<evidence type="ECO:0000256" key="5">
    <source>
        <dbReference type="SAM" id="MobiDB-lite"/>
    </source>
</evidence>
<dbReference type="InterPro" id="IPR018234">
    <property type="entry name" value="GTP_CycHdrlase_I_CS"/>
</dbReference>
<feature type="domain" description="GTP cyclohydrolase I" evidence="6">
    <location>
        <begin position="229"/>
        <end position="338"/>
    </location>
</feature>
<dbReference type="Gene3D" id="3.30.479.10">
    <property type="entry name" value="6-pyruvoyl tetrahydropterin synthase/QueD"/>
    <property type="match status" value="1"/>
</dbReference>
<protein>
    <recommendedName>
        <fullName evidence="3">6-pyruvoyltetrahydropterin synthase</fullName>
        <ecNumber evidence="3">4.2.3.12</ecNumber>
    </recommendedName>
</protein>
<dbReference type="PROSITE" id="PS00859">
    <property type="entry name" value="GTP_CYCLOHYDROL_1_1"/>
    <property type="match status" value="1"/>
</dbReference>
<dbReference type="AlphaFoldDB" id="A0AA36HLR4"/>
<dbReference type="EC" id="4.2.3.12" evidence="3"/>
<dbReference type="Proteomes" id="UP001178507">
    <property type="component" value="Unassembled WGS sequence"/>
</dbReference>
<sequence length="657" mass="71648">MADETQPRPVRDEKWQVAVALSDLKFSAAHFVAFEGFREPLHGHNYTVGLRIGSHSIQADGYVVDFGDLKKAARDICRRLNHRTLLPAQSNVLRLQQGPDLVEVFCQQGVKMVLPLQDCLLLPVVHTTAEELAEYIAKEVISRIGGHLRQRRCDWIEVQVSERPGQGAFHMASLASDGVPVSLRRTPRPCMSPVSGMDGIDDSLEEVQLVTPSRPLALPQSQPGASIAEEAFRQILSTLGPQESSRPELRKTPYRAAKAFREMTAGLQVQDPLVAVGEGIFEVEGAQDLVAVRDIPFHSMCEHHLLPFSGTAHVAYFPDGRVLGLSKFARLLQVPNSRQTTSAVHRWAAMAKQLAICIFCLRAVALPLTPVSIGKGGPAWIGGPEGAVGVVVVPEIGATDLAKDHASKIAEEGQYRVLLVDLFQGRKSRDHDALLGARLGVEDAVERIRHAAFYLKAHKSPKVGIVGFCMGGAITLQALSNISDLSCGVSFLSEGSIHGISLQPPSSWEWPEEKWVAVNVPRLAAKPLQGHFGALSASSPNPEATTAILLQEQLRAAGADARIFVYESVGHSFMDSRPDPFHSFEERQDVAGYPPFDPHVAAKAWRRLFDFLGWHLAGRAPPERPEDEPALADDDAEEGIEHPEASDAADYASRDDL</sequence>
<dbReference type="Gene3D" id="3.30.1130.10">
    <property type="match status" value="1"/>
</dbReference>
<dbReference type="Gene3D" id="1.10.286.10">
    <property type="match status" value="1"/>
</dbReference>
<evidence type="ECO:0000259" key="6">
    <source>
        <dbReference type="Pfam" id="PF01227"/>
    </source>
</evidence>
<comment type="caution">
    <text evidence="8">The sequence shown here is derived from an EMBL/GenBank/DDBJ whole genome shotgun (WGS) entry which is preliminary data.</text>
</comment>
<evidence type="ECO:0000256" key="2">
    <source>
        <dbReference type="ARBA" id="ARBA00009164"/>
    </source>
</evidence>
<dbReference type="InterPro" id="IPR051049">
    <property type="entry name" value="Dienelactone_hydrolase-like"/>
</dbReference>
<dbReference type="EMBL" id="CAUJNA010000058">
    <property type="protein sequence ID" value="CAJ1371166.1"/>
    <property type="molecule type" value="Genomic_DNA"/>
</dbReference>
<dbReference type="GO" id="GO:0006729">
    <property type="term" value="P:tetrahydrobiopterin biosynthetic process"/>
    <property type="evidence" value="ECO:0007669"/>
    <property type="project" value="UniProtKB-KW"/>
</dbReference>
<dbReference type="InterPro" id="IPR007115">
    <property type="entry name" value="6-PTP_synth/QueD"/>
</dbReference>
<dbReference type="SUPFAM" id="SSF55620">
    <property type="entry name" value="Tetrahydrobiopterin biosynthesis enzymes-like"/>
    <property type="match status" value="2"/>
</dbReference>
<reference evidence="8" key="1">
    <citation type="submission" date="2023-08" db="EMBL/GenBank/DDBJ databases">
        <authorList>
            <person name="Chen Y."/>
            <person name="Shah S."/>
            <person name="Dougan E. K."/>
            <person name="Thang M."/>
            <person name="Chan C."/>
        </authorList>
    </citation>
    <scope>NUCLEOTIDE SEQUENCE</scope>
</reference>
<dbReference type="SUPFAM" id="SSF53474">
    <property type="entry name" value="alpha/beta-Hydrolases"/>
    <property type="match status" value="1"/>
</dbReference>
<dbReference type="InterPro" id="IPR002925">
    <property type="entry name" value="Dienelactn_hydro"/>
</dbReference>
<dbReference type="PANTHER" id="PTHR46623:SF6">
    <property type="entry name" value="ALPHA_BETA-HYDROLASES SUPERFAMILY PROTEIN"/>
    <property type="match status" value="1"/>
</dbReference>
<feature type="domain" description="Dienelactone hydrolase" evidence="7">
    <location>
        <begin position="379"/>
        <end position="613"/>
    </location>
</feature>
<evidence type="ECO:0000313" key="9">
    <source>
        <dbReference type="Proteomes" id="UP001178507"/>
    </source>
</evidence>
<evidence type="ECO:0000256" key="3">
    <source>
        <dbReference type="ARBA" id="ARBA00013100"/>
    </source>
</evidence>
<accession>A0AA36HLR4</accession>
<evidence type="ECO:0000259" key="7">
    <source>
        <dbReference type="Pfam" id="PF01738"/>
    </source>
</evidence>
<feature type="region of interest" description="Disordered" evidence="5">
    <location>
        <begin position="619"/>
        <end position="657"/>
    </location>
</feature>
<dbReference type="Gene3D" id="3.40.50.1820">
    <property type="entry name" value="alpha/beta hydrolase"/>
    <property type="match status" value="1"/>
</dbReference>
<organism evidence="8 9">
    <name type="scientific">Effrenium voratum</name>
    <dbReference type="NCBI Taxonomy" id="2562239"/>
    <lineage>
        <taxon>Eukaryota</taxon>
        <taxon>Sar</taxon>
        <taxon>Alveolata</taxon>
        <taxon>Dinophyceae</taxon>
        <taxon>Suessiales</taxon>
        <taxon>Symbiodiniaceae</taxon>
        <taxon>Effrenium</taxon>
    </lineage>
</organism>
<dbReference type="InterPro" id="IPR038418">
    <property type="entry name" value="6-PTP_synth/QueD_sf"/>
</dbReference>
<dbReference type="PANTHER" id="PTHR46623">
    <property type="entry name" value="CARBOXYMETHYLENEBUTENOLIDASE-RELATED"/>
    <property type="match status" value="1"/>
</dbReference>
<dbReference type="InterPro" id="IPR043133">
    <property type="entry name" value="GTP-CH-I_C/QueF"/>
</dbReference>
<gene>
    <name evidence="8" type="ORF">EVOR1521_LOCUS1541</name>
</gene>
<keyword evidence="4" id="KW-0783">Tetrahydrobiopterin biosynthesis</keyword>
<dbReference type="InterPro" id="IPR020602">
    <property type="entry name" value="GTP_CycHdrlase_I_dom"/>
</dbReference>
<dbReference type="Pfam" id="PF01242">
    <property type="entry name" value="PTPS"/>
    <property type="match status" value="1"/>
</dbReference>
<name>A0AA36HLR4_9DINO</name>
<keyword evidence="9" id="KW-1185">Reference proteome</keyword>
<dbReference type="Pfam" id="PF01227">
    <property type="entry name" value="GTP_cyclohydroI"/>
    <property type="match status" value="1"/>
</dbReference>
<proteinExistence type="inferred from homology"/>
<dbReference type="GO" id="GO:0003874">
    <property type="term" value="F:6-pyruvoyltetrahydropterin synthase activity"/>
    <property type="evidence" value="ECO:0007669"/>
    <property type="project" value="UniProtKB-EC"/>
</dbReference>
<dbReference type="GO" id="GO:0046654">
    <property type="term" value="P:tetrahydrofolate biosynthetic process"/>
    <property type="evidence" value="ECO:0007669"/>
    <property type="project" value="InterPro"/>
</dbReference>
<feature type="compositionally biased region" description="Acidic residues" evidence="5">
    <location>
        <begin position="625"/>
        <end position="638"/>
    </location>
</feature>
<dbReference type="InterPro" id="IPR043134">
    <property type="entry name" value="GTP-CH-I_N"/>
</dbReference>
<dbReference type="InterPro" id="IPR029058">
    <property type="entry name" value="AB_hydrolase_fold"/>
</dbReference>
<dbReference type="GO" id="GO:0003934">
    <property type="term" value="F:GTP cyclohydrolase I activity"/>
    <property type="evidence" value="ECO:0007669"/>
    <property type="project" value="InterPro"/>
</dbReference>
<comment type="pathway">
    <text evidence="1">Cofactor biosynthesis; tetrahydrobiopterin biosynthesis; tetrahydrobiopterin from 7,8-dihydroneopterin triphosphate: step 1/3.</text>
</comment>
<evidence type="ECO:0000313" key="8">
    <source>
        <dbReference type="EMBL" id="CAJ1371166.1"/>
    </source>
</evidence>
<evidence type="ECO:0000256" key="1">
    <source>
        <dbReference type="ARBA" id="ARBA00005126"/>
    </source>
</evidence>
<evidence type="ECO:0000256" key="4">
    <source>
        <dbReference type="ARBA" id="ARBA00023007"/>
    </source>
</evidence>